<comment type="cofactor">
    <cofactor evidence="1">
        <name>FMN</name>
        <dbReference type="ChEBI" id="CHEBI:58210"/>
    </cofactor>
</comment>
<dbReference type="AlphaFoldDB" id="A0A4U5PJ03"/>
<organism evidence="16 17">
    <name type="scientific">Steinernema carpocapsae</name>
    <name type="common">Entomopathogenic nematode</name>
    <dbReference type="NCBI Taxonomy" id="34508"/>
    <lineage>
        <taxon>Eukaryota</taxon>
        <taxon>Metazoa</taxon>
        <taxon>Ecdysozoa</taxon>
        <taxon>Nematoda</taxon>
        <taxon>Chromadorea</taxon>
        <taxon>Rhabditida</taxon>
        <taxon>Tylenchina</taxon>
        <taxon>Panagrolaimomorpha</taxon>
        <taxon>Strongyloidoidea</taxon>
        <taxon>Steinernematidae</taxon>
        <taxon>Steinernema</taxon>
    </lineage>
</organism>
<accession>A0A4U5PJ03</accession>
<dbReference type="CDD" id="cd02801">
    <property type="entry name" value="DUS_like_FMN"/>
    <property type="match status" value="1"/>
</dbReference>
<dbReference type="Proteomes" id="UP000298663">
    <property type="component" value="Unassembled WGS sequence"/>
</dbReference>
<evidence type="ECO:0000256" key="5">
    <source>
        <dbReference type="ARBA" id="ARBA00022857"/>
    </source>
</evidence>
<evidence type="ECO:0000313" key="16">
    <source>
        <dbReference type="EMBL" id="TKR96463.1"/>
    </source>
</evidence>
<keyword evidence="6" id="KW-0560">Oxidoreductase</keyword>
<dbReference type="PANTHER" id="PTHR11082:SF5">
    <property type="entry name" value="TRNA-DIHYDROURIDINE(16_17) SYNTHASE [NAD(P)(+)]-LIKE"/>
    <property type="match status" value="1"/>
</dbReference>
<evidence type="ECO:0000256" key="6">
    <source>
        <dbReference type="ARBA" id="ARBA00023002"/>
    </source>
</evidence>
<comment type="similarity">
    <text evidence="8">Belongs to the Dus family. Dus1 subfamily.</text>
</comment>
<dbReference type="STRING" id="34508.A0A4U5PJ03"/>
<feature type="domain" description="DUS-like FMN-binding" evidence="15">
    <location>
        <begin position="50"/>
        <end position="343"/>
    </location>
</feature>
<keyword evidence="7" id="KW-0520">NAD</keyword>
<dbReference type="Pfam" id="PF01207">
    <property type="entry name" value="Dus"/>
    <property type="match status" value="1"/>
</dbReference>
<comment type="catalytic activity">
    <reaction evidence="10">
        <text>5,6-dihydrouridine(17) in tRNA + NAD(+) = uridine(17) in tRNA + NADH + H(+)</text>
        <dbReference type="Rhea" id="RHEA:53372"/>
        <dbReference type="Rhea" id="RHEA-COMP:13541"/>
        <dbReference type="Rhea" id="RHEA-COMP:13542"/>
        <dbReference type="ChEBI" id="CHEBI:15378"/>
        <dbReference type="ChEBI" id="CHEBI:57540"/>
        <dbReference type="ChEBI" id="CHEBI:57945"/>
        <dbReference type="ChEBI" id="CHEBI:65315"/>
        <dbReference type="ChEBI" id="CHEBI:74443"/>
        <dbReference type="EC" id="1.3.1.88"/>
    </reaction>
    <physiologicalReaction direction="right-to-left" evidence="10">
        <dbReference type="Rhea" id="RHEA:53374"/>
    </physiologicalReaction>
</comment>
<reference evidence="16 17" key="1">
    <citation type="journal article" date="2015" name="Genome Biol.">
        <title>Comparative genomics of Steinernema reveals deeply conserved gene regulatory networks.</title>
        <authorList>
            <person name="Dillman A.R."/>
            <person name="Macchietto M."/>
            <person name="Porter C.F."/>
            <person name="Rogers A."/>
            <person name="Williams B."/>
            <person name="Antoshechkin I."/>
            <person name="Lee M.M."/>
            <person name="Goodwin Z."/>
            <person name="Lu X."/>
            <person name="Lewis E.E."/>
            <person name="Goodrich-Blair H."/>
            <person name="Stock S.P."/>
            <person name="Adams B.J."/>
            <person name="Sternberg P.W."/>
            <person name="Mortazavi A."/>
        </authorList>
    </citation>
    <scope>NUCLEOTIDE SEQUENCE [LARGE SCALE GENOMIC DNA]</scope>
    <source>
        <strain evidence="16 17">ALL</strain>
    </source>
</reference>
<gene>
    <name evidence="16" type="ORF">L596_010474</name>
</gene>
<evidence type="ECO:0000256" key="11">
    <source>
        <dbReference type="ARBA" id="ARBA00047652"/>
    </source>
</evidence>
<proteinExistence type="inferred from homology"/>
<evidence type="ECO:0000256" key="8">
    <source>
        <dbReference type="ARBA" id="ARBA00038313"/>
    </source>
</evidence>
<dbReference type="EC" id="1.3.1.88" evidence="9"/>
<evidence type="ECO:0000256" key="4">
    <source>
        <dbReference type="ARBA" id="ARBA00022694"/>
    </source>
</evidence>
<reference evidence="16 17" key="2">
    <citation type="journal article" date="2019" name="G3 (Bethesda)">
        <title>Hybrid Assembly of the Genome of the Entomopathogenic Nematode Steinernema carpocapsae Identifies the X-Chromosome.</title>
        <authorList>
            <person name="Serra L."/>
            <person name="Macchietto M."/>
            <person name="Macias-Munoz A."/>
            <person name="McGill C.J."/>
            <person name="Rodriguez I.M."/>
            <person name="Rodriguez B."/>
            <person name="Murad R."/>
            <person name="Mortazavi A."/>
        </authorList>
    </citation>
    <scope>NUCLEOTIDE SEQUENCE [LARGE SCALE GENOMIC DNA]</scope>
    <source>
        <strain evidence="16 17">ALL</strain>
    </source>
</reference>
<protein>
    <recommendedName>
        <fullName evidence="9">tRNA-dihydrouridine(16/17) synthase [NAD(P)(+)]</fullName>
        <ecNumber evidence="9">1.3.1.88</ecNumber>
    </recommendedName>
</protein>
<dbReference type="SUPFAM" id="SSF51395">
    <property type="entry name" value="FMN-linked oxidoreductases"/>
    <property type="match status" value="1"/>
</dbReference>
<evidence type="ECO:0000256" key="9">
    <source>
        <dbReference type="ARBA" id="ARBA00038890"/>
    </source>
</evidence>
<evidence type="ECO:0000256" key="14">
    <source>
        <dbReference type="SAM" id="MobiDB-lite"/>
    </source>
</evidence>
<comment type="catalytic activity">
    <reaction evidence="13">
        <text>5,6-dihydrouridine(17) in tRNA + NADP(+) = uridine(17) in tRNA + NADPH + H(+)</text>
        <dbReference type="Rhea" id="RHEA:53368"/>
        <dbReference type="Rhea" id="RHEA-COMP:13541"/>
        <dbReference type="Rhea" id="RHEA-COMP:13542"/>
        <dbReference type="ChEBI" id="CHEBI:15378"/>
        <dbReference type="ChEBI" id="CHEBI:57783"/>
        <dbReference type="ChEBI" id="CHEBI:58349"/>
        <dbReference type="ChEBI" id="CHEBI:65315"/>
        <dbReference type="ChEBI" id="CHEBI:74443"/>
        <dbReference type="EC" id="1.3.1.88"/>
    </reaction>
    <physiologicalReaction direction="right-to-left" evidence="13">
        <dbReference type="Rhea" id="RHEA:53370"/>
    </physiologicalReaction>
</comment>
<dbReference type="PANTHER" id="PTHR11082">
    <property type="entry name" value="TRNA-DIHYDROURIDINE SYNTHASE"/>
    <property type="match status" value="1"/>
</dbReference>
<evidence type="ECO:0000256" key="10">
    <source>
        <dbReference type="ARBA" id="ARBA00047287"/>
    </source>
</evidence>
<feature type="region of interest" description="Disordered" evidence="14">
    <location>
        <begin position="496"/>
        <end position="519"/>
    </location>
</feature>
<evidence type="ECO:0000256" key="1">
    <source>
        <dbReference type="ARBA" id="ARBA00001917"/>
    </source>
</evidence>
<dbReference type="InterPro" id="IPR035587">
    <property type="entry name" value="DUS-like_FMN-bd"/>
</dbReference>
<comment type="catalytic activity">
    <reaction evidence="11">
        <text>5,6-dihydrouridine(16) in tRNA + NADP(+) = uridine(16) in tRNA + NADPH + H(+)</text>
        <dbReference type="Rhea" id="RHEA:53376"/>
        <dbReference type="Rhea" id="RHEA-COMP:13543"/>
        <dbReference type="Rhea" id="RHEA-COMP:13544"/>
        <dbReference type="ChEBI" id="CHEBI:15378"/>
        <dbReference type="ChEBI" id="CHEBI:57783"/>
        <dbReference type="ChEBI" id="CHEBI:58349"/>
        <dbReference type="ChEBI" id="CHEBI:65315"/>
        <dbReference type="ChEBI" id="CHEBI:74443"/>
        <dbReference type="EC" id="1.3.1.88"/>
    </reaction>
    <physiologicalReaction direction="right-to-left" evidence="11">
        <dbReference type="Rhea" id="RHEA:53378"/>
    </physiologicalReaction>
</comment>
<evidence type="ECO:0000256" key="3">
    <source>
        <dbReference type="ARBA" id="ARBA00022643"/>
    </source>
</evidence>
<evidence type="ECO:0000256" key="2">
    <source>
        <dbReference type="ARBA" id="ARBA00022630"/>
    </source>
</evidence>
<evidence type="ECO:0000256" key="7">
    <source>
        <dbReference type="ARBA" id="ARBA00023027"/>
    </source>
</evidence>
<keyword evidence="2" id="KW-0285">Flavoprotein</keyword>
<keyword evidence="5" id="KW-0521">NADP</keyword>
<evidence type="ECO:0000256" key="12">
    <source>
        <dbReference type="ARBA" id="ARBA00048934"/>
    </source>
</evidence>
<evidence type="ECO:0000259" key="15">
    <source>
        <dbReference type="Pfam" id="PF01207"/>
    </source>
</evidence>
<dbReference type="EMBL" id="AZBU02000002">
    <property type="protein sequence ID" value="TKR96463.1"/>
    <property type="molecule type" value="Genomic_DNA"/>
</dbReference>
<dbReference type="InterPro" id="IPR018517">
    <property type="entry name" value="tRNA_hU_synthase_CS"/>
</dbReference>
<dbReference type="GO" id="GO:0017150">
    <property type="term" value="F:tRNA dihydrouridine synthase activity"/>
    <property type="evidence" value="ECO:0007669"/>
    <property type="project" value="InterPro"/>
</dbReference>
<dbReference type="OrthoDB" id="272303at2759"/>
<dbReference type="PROSITE" id="PS01136">
    <property type="entry name" value="UPF0034"/>
    <property type="match status" value="1"/>
</dbReference>
<keyword evidence="3" id="KW-0288">FMN</keyword>
<dbReference type="Gene3D" id="3.20.20.70">
    <property type="entry name" value="Aldolase class I"/>
    <property type="match status" value="1"/>
</dbReference>
<evidence type="ECO:0000313" key="17">
    <source>
        <dbReference type="Proteomes" id="UP000298663"/>
    </source>
</evidence>
<sequence length="537" mass="61201">MTPSSSVAGGGLLHVGKNIVLGDVPVFTDEELAEKKAYWKRNLPGIRKIVAPMVDQSELAFRMQMRAHGAELCYTPMIHAQLFVNDMTYRKTALAFCPEDRPLIVQFCANDVDTFLNACRLVEGFCDGVDLNLGCPQIIAKRGHYGAYLQEDRELVKSMVSAVYKHCRLPLSVKIRRLDNTEETLTYAKMLEEAGATMLTIHGRTRDMRGAKTGMADWGYIKAVKEALSIPVIANGNIQMEKDLERCLEETGADAVMSAEGILNNPYLFEDRHEESWTVAREYLDYAEKYEATVSPVRAHVFRICHHSLLEYTDLRERVSYVATVNEYRKIIDELETRVKTTENYSRIDWDTFYPTIPGADLVEKVRAAPHWICKPYFRPPKNDSEPSGSIYREKRREEFDKLAEETGLSRRQLRKRERRRITGQKIISHAQKTVYVQCVRCKQPSGQGCKSVMCRKCCKYVCSRQFKDCKAHRFQFSNKAAVVVVATDVEMKPAAAEEGKEVEPHPDEEKISNSTSESIYEEFMTTFGGLSCVENE</sequence>
<dbReference type="InterPro" id="IPR013785">
    <property type="entry name" value="Aldolase_TIM"/>
</dbReference>
<comment type="caution">
    <text evidence="16">The sequence shown here is derived from an EMBL/GenBank/DDBJ whole genome shotgun (WGS) entry which is preliminary data.</text>
</comment>
<feature type="compositionally biased region" description="Basic and acidic residues" evidence="14">
    <location>
        <begin position="496"/>
        <end position="512"/>
    </location>
</feature>
<comment type="catalytic activity">
    <reaction evidence="12">
        <text>5,6-dihydrouridine(16) in tRNA + NAD(+) = uridine(16) in tRNA + NADH + H(+)</text>
        <dbReference type="Rhea" id="RHEA:53380"/>
        <dbReference type="Rhea" id="RHEA-COMP:13543"/>
        <dbReference type="Rhea" id="RHEA-COMP:13544"/>
        <dbReference type="ChEBI" id="CHEBI:15378"/>
        <dbReference type="ChEBI" id="CHEBI:57540"/>
        <dbReference type="ChEBI" id="CHEBI:57945"/>
        <dbReference type="ChEBI" id="CHEBI:65315"/>
        <dbReference type="ChEBI" id="CHEBI:74443"/>
        <dbReference type="EC" id="1.3.1.88"/>
    </reaction>
    <physiologicalReaction direction="right-to-left" evidence="12">
        <dbReference type="Rhea" id="RHEA:53382"/>
    </physiologicalReaction>
</comment>
<evidence type="ECO:0000256" key="13">
    <source>
        <dbReference type="ARBA" id="ARBA00049467"/>
    </source>
</evidence>
<dbReference type="GO" id="GO:0050660">
    <property type="term" value="F:flavin adenine dinucleotide binding"/>
    <property type="evidence" value="ECO:0007669"/>
    <property type="project" value="InterPro"/>
</dbReference>
<keyword evidence="17" id="KW-1185">Reference proteome</keyword>
<name>A0A4U5PJ03_STECR</name>
<keyword evidence="4" id="KW-0819">tRNA processing</keyword>